<dbReference type="Gene3D" id="2.40.50.100">
    <property type="match status" value="1"/>
</dbReference>
<dbReference type="PANTHER" id="PTHR30469">
    <property type="entry name" value="MULTIDRUG RESISTANCE PROTEIN MDTA"/>
    <property type="match status" value="1"/>
</dbReference>
<dbReference type="Pfam" id="PF25967">
    <property type="entry name" value="RND-MFP_C"/>
    <property type="match status" value="1"/>
</dbReference>
<dbReference type="EMBL" id="JAJUOS010000011">
    <property type="protein sequence ID" value="MCE5974584.1"/>
    <property type="molecule type" value="Genomic_DNA"/>
</dbReference>
<evidence type="ECO:0000313" key="3">
    <source>
        <dbReference type="Proteomes" id="UP001521181"/>
    </source>
</evidence>
<dbReference type="Gene3D" id="2.40.30.170">
    <property type="match status" value="1"/>
</dbReference>
<dbReference type="SUPFAM" id="SSF111369">
    <property type="entry name" value="HlyD-like secretion proteins"/>
    <property type="match status" value="1"/>
</dbReference>
<name>A0ABS8Z1E6_9RHOB</name>
<feature type="domain" description="Multidrug resistance protein MdtA-like C-terminal permuted SH3" evidence="1">
    <location>
        <begin position="345"/>
        <end position="396"/>
    </location>
</feature>
<keyword evidence="3" id="KW-1185">Reference proteome</keyword>
<comment type="caution">
    <text evidence="2">The sequence shown here is derived from an EMBL/GenBank/DDBJ whole genome shotgun (WGS) entry which is preliminary data.</text>
</comment>
<dbReference type="RefSeq" id="WP_233677528.1">
    <property type="nucleotide sequence ID" value="NZ_JAJUOS010000011.1"/>
</dbReference>
<reference evidence="2 3" key="1">
    <citation type="submission" date="2021-12" db="EMBL/GenBank/DDBJ databases">
        <title>Sinirhodobacter sp. WL0062 is a bacterium isolated from seawater.</title>
        <authorList>
            <person name="Wang L."/>
            <person name="He W."/>
            <person name="Zhang D.-F."/>
        </authorList>
    </citation>
    <scope>NUCLEOTIDE SEQUENCE [LARGE SCALE GENOMIC DNA]</scope>
    <source>
        <strain evidence="2 3">WL0062</strain>
    </source>
</reference>
<protein>
    <submittedName>
        <fullName evidence="2">HlyD family efflux transporter periplasmic adaptor subunit</fullName>
    </submittedName>
</protein>
<dbReference type="Proteomes" id="UP001521181">
    <property type="component" value="Unassembled WGS sequence"/>
</dbReference>
<sequence length="437" mass="45951">MWTWQMVARRGLAVAVPTALGVLSIMWSGSLAQQPAAKDTLRTPPQVRVITMAPMDIIPRVSGYGTVEPTREWRAVARIEGEIDWTIEGLAPGLIASAGTSLARIDDSGLRLSLAQTDAQLAALEVKDQTIAASMALVQSDLELAQADLARQEKLAQQGVVTAANLESVRRQELAARSKLVETQNQIALNAAEREVLRAQRATLERDLGFADIRAPYDLRLTDVSAEIGQYVARGQTLLAAEGTEAVEVAAQFPIGRIGPLMRVMGAGSAVTDLTARIRLPAADHSVTWKAQVVRMGESIDPRTQSSAIVVRAEDPLSQAQAGARPPLRRNMLVEVVLSAPKTSALVAPLDAVAGGSALVVSEEGKLEKRPVTLGFTLDEIAVVTEGLVEGDKLVVADPSIAVPGMAVKPLEDKATLAALAAAATGGTAGKGKGASQ</sequence>
<gene>
    <name evidence="2" type="ORF">LZA78_13935</name>
</gene>
<organism evidence="2 3">
    <name type="scientific">Rhodobacter flavimaris</name>
    <dbReference type="NCBI Taxonomy" id="2907145"/>
    <lineage>
        <taxon>Bacteria</taxon>
        <taxon>Pseudomonadati</taxon>
        <taxon>Pseudomonadota</taxon>
        <taxon>Alphaproteobacteria</taxon>
        <taxon>Rhodobacterales</taxon>
        <taxon>Rhodobacter group</taxon>
        <taxon>Rhodobacter</taxon>
    </lineage>
</organism>
<dbReference type="Gene3D" id="2.40.420.20">
    <property type="match status" value="1"/>
</dbReference>
<evidence type="ECO:0000259" key="1">
    <source>
        <dbReference type="Pfam" id="PF25967"/>
    </source>
</evidence>
<dbReference type="InterPro" id="IPR058627">
    <property type="entry name" value="MdtA-like_C"/>
</dbReference>
<accession>A0ABS8Z1E6</accession>
<dbReference type="Gene3D" id="1.10.287.470">
    <property type="entry name" value="Helix hairpin bin"/>
    <property type="match status" value="1"/>
</dbReference>
<proteinExistence type="predicted"/>
<evidence type="ECO:0000313" key="2">
    <source>
        <dbReference type="EMBL" id="MCE5974584.1"/>
    </source>
</evidence>